<dbReference type="AlphaFoldDB" id="A0A3S4J4V3"/>
<accession>A0A3S4J4V3</accession>
<dbReference type="Proteomes" id="UP000275777">
    <property type="component" value="Chromosome"/>
</dbReference>
<evidence type="ECO:0000313" key="3">
    <source>
        <dbReference type="Proteomes" id="UP000275777"/>
    </source>
</evidence>
<evidence type="ECO:0000313" key="2">
    <source>
        <dbReference type="EMBL" id="VEB45180.1"/>
    </source>
</evidence>
<feature type="region of interest" description="Disordered" evidence="1">
    <location>
        <begin position="1"/>
        <end position="134"/>
    </location>
</feature>
<reference evidence="2 3" key="1">
    <citation type="submission" date="2018-12" db="EMBL/GenBank/DDBJ databases">
        <authorList>
            <consortium name="Pathogen Informatics"/>
        </authorList>
    </citation>
    <scope>NUCLEOTIDE SEQUENCE [LARGE SCALE GENOMIC DNA]</scope>
    <source>
        <strain evidence="2 3">NCTC9695</strain>
    </source>
</reference>
<proteinExistence type="predicted"/>
<gene>
    <name evidence="2" type="ORF">NCTC9695_05685</name>
</gene>
<organism evidence="2 3">
    <name type="scientific">Chromobacterium violaceum</name>
    <dbReference type="NCBI Taxonomy" id="536"/>
    <lineage>
        <taxon>Bacteria</taxon>
        <taxon>Pseudomonadati</taxon>
        <taxon>Pseudomonadota</taxon>
        <taxon>Betaproteobacteria</taxon>
        <taxon>Neisseriales</taxon>
        <taxon>Chromobacteriaceae</taxon>
        <taxon>Chromobacterium</taxon>
    </lineage>
</organism>
<sequence length="191" mass="20525">MAPAAGQAGGGRRTSARHWSSGGGEKTRWLACVRNAGMGGREWKTEPKDGVGPANLPHTPAEIERKDGGAETARSKRAGTATPHTRRRIWRIRNPRIRSVPPTRRGGRGDAQRQSWRGRPGAGGDGGAQQRFQAAGSSRCRCCVEVAFRSAKRSGKPVESDWTVPVRFEVKGASARRRLRPACFPAAPAPG</sequence>
<protein>
    <submittedName>
        <fullName evidence="2">Uncharacterized protein</fullName>
    </submittedName>
</protein>
<name>A0A3S4J4V3_CHRVL</name>
<evidence type="ECO:0000256" key="1">
    <source>
        <dbReference type="SAM" id="MobiDB-lite"/>
    </source>
</evidence>
<dbReference type="EMBL" id="LR134182">
    <property type="protein sequence ID" value="VEB45180.1"/>
    <property type="molecule type" value="Genomic_DNA"/>
</dbReference>
<feature type="compositionally biased region" description="Basic residues" evidence="1">
    <location>
        <begin position="84"/>
        <end position="96"/>
    </location>
</feature>